<dbReference type="Gene3D" id="3.40.30.10">
    <property type="entry name" value="Glutaredoxin"/>
    <property type="match status" value="1"/>
</dbReference>
<dbReference type="InterPro" id="IPR013766">
    <property type="entry name" value="Thioredoxin_domain"/>
</dbReference>
<name>A0A1I5V5H0_9RHOB</name>
<evidence type="ECO:0000256" key="3">
    <source>
        <dbReference type="ARBA" id="ARBA00023157"/>
    </source>
</evidence>
<evidence type="ECO:0000256" key="2">
    <source>
        <dbReference type="ARBA" id="ARBA00023002"/>
    </source>
</evidence>
<dbReference type="PANTHER" id="PTHR13887">
    <property type="entry name" value="GLUTATHIONE S-TRANSFERASE KAPPA"/>
    <property type="match status" value="1"/>
</dbReference>
<keyword evidence="2" id="KW-0560">Oxidoreductase</keyword>
<dbReference type="AlphaFoldDB" id="A0A1I5V5H0"/>
<keyword evidence="3" id="KW-1015">Disulfide bond</keyword>
<keyword evidence="1 5" id="KW-0732">Signal</keyword>
<dbReference type="Pfam" id="PF01323">
    <property type="entry name" value="DSBA"/>
    <property type="match status" value="1"/>
</dbReference>
<reference evidence="7 8" key="1">
    <citation type="submission" date="2016-10" db="EMBL/GenBank/DDBJ databases">
        <authorList>
            <person name="de Groot N.N."/>
        </authorList>
    </citation>
    <scope>NUCLEOTIDE SEQUENCE [LARGE SCALE GENOMIC DNA]</scope>
    <source>
        <strain evidence="7 8">DSM 19547</strain>
    </source>
</reference>
<keyword evidence="4" id="KW-0676">Redox-active center</keyword>
<feature type="chain" id="PRO_5011578741" evidence="5">
    <location>
        <begin position="21"/>
        <end position="244"/>
    </location>
</feature>
<organism evidence="7 8">
    <name type="scientific">Tranquillimonas alkanivorans</name>
    <dbReference type="NCBI Taxonomy" id="441119"/>
    <lineage>
        <taxon>Bacteria</taxon>
        <taxon>Pseudomonadati</taxon>
        <taxon>Pseudomonadota</taxon>
        <taxon>Alphaproteobacteria</taxon>
        <taxon>Rhodobacterales</taxon>
        <taxon>Roseobacteraceae</taxon>
        <taxon>Tranquillimonas</taxon>
    </lineage>
</organism>
<dbReference type="Proteomes" id="UP000199356">
    <property type="component" value="Unassembled WGS sequence"/>
</dbReference>
<feature type="domain" description="Thioredoxin" evidence="6">
    <location>
        <begin position="10"/>
        <end position="240"/>
    </location>
</feature>
<gene>
    <name evidence="7" type="ORF">SAMN04488047_12732</name>
</gene>
<dbReference type="InterPro" id="IPR036249">
    <property type="entry name" value="Thioredoxin-like_sf"/>
</dbReference>
<keyword evidence="7" id="KW-0413">Isomerase</keyword>
<dbReference type="InterPro" id="IPR001853">
    <property type="entry name" value="DSBA-like_thioredoxin_dom"/>
</dbReference>
<dbReference type="GO" id="GO:0015036">
    <property type="term" value="F:disulfide oxidoreductase activity"/>
    <property type="evidence" value="ECO:0007669"/>
    <property type="project" value="UniProtKB-ARBA"/>
</dbReference>
<dbReference type="PROSITE" id="PS51352">
    <property type="entry name" value="THIOREDOXIN_2"/>
    <property type="match status" value="1"/>
</dbReference>
<proteinExistence type="predicted"/>
<keyword evidence="8" id="KW-1185">Reference proteome</keyword>
<sequence length="244" mass="27097">MTMKATISAALLAATLPWTAAADVLDEGRVRELVLETIRENPEIVLEAVTLLEQRKIDAQAATQADVLTRERELLERDPNAPVLGNPDGDVTVVEFFDYNCPYCRRVKPEVQALIASDPDIRLVYREWPILGKGSEFAARAALAAREQGKYEAFHWALMALEARADEASVMQVAQNLGLDTQRLRKDMAAPEIDEHIATSMRLTRELGFNGTPSFVIGDALVPGLVDLDRLQSLVTEARNEERE</sequence>
<evidence type="ECO:0000256" key="4">
    <source>
        <dbReference type="ARBA" id="ARBA00023284"/>
    </source>
</evidence>
<dbReference type="PANTHER" id="PTHR13887:SF14">
    <property type="entry name" value="DISULFIDE BOND FORMATION PROTEIN D"/>
    <property type="match status" value="1"/>
</dbReference>
<dbReference type="InterPro" id="IPR041205">
    <property type="entry name" value="ScsC_N"/>
</dbReference>
<feature type="signal peptide" evidence="5">
    <location>
        <begin position="1"/>
        <end position="20"/>
    </location>
</feature>
<evidence type="ECO:0000256" key="5">
    <source>
        <dbReference type="SAM" id="SignalP"/>
    </source>
</evidence>
<evidence type="ECO:0000256" key="1">
    <source>
        <dbReference type="ARBA" id="ARBA00022729"/>
    </source>
</evidence>
<evidence type="ECO:0000313" key="7">
    <source>
        <dbReference type="EMBL" id="SFQ02759.1"/>
    </source>
</evidence>
<dbReference type="STRING" id="441119.SAMN04488047_12732"/>
<dbReference type="PROSITE" id="PS00194">
    <property type="entry name" value="THIOREDOXIN_1"/>
    <property type="match status" value="1"/>
</dbReference>
<evidence type="ECO:0000259" key="6">
    <source>
        <dbReference type="PROSITE" id="PS51352"/>
    </source>
</evidence>
<dbReference type="Pfam" id="PF18312">
    <property type="entry name" value="ScsC_N"/>
    <property type="match status" value="1"/>
</dbReference>
<dbReference type="EMBL" id="FOXA01000027">
    <property type="protein sequence ID" value="SFQ02759.1"/>
    <property type="molecule type" value="Genomic_DNA"/>
</dbReference>
<protein>
    <submittedName>
        <fullName evidence="7">Protein-disulfide isomerase</fullName>
    </submittedName>
</protein>
<dbReference type="SUPFAM" id="SSF52833">
    <property type="entry name" value="Thioredoxin-like"/>
    <property type="match status" value="1"/>
</dbReference>
<accession>A0A1I5V5H0</accession>
<dbReference type="InterPro" id="IPR017937">
    <property type="entry name" value="Thioredoxin_CS"/>
</dbReference>
<evidence type="ECO:0000313" key="8">
    <source>
        <dbReference type="Proteomes" id="UP000199356"/>
    </source>
</evidence>
<dbReference type="GO" id="GO:0016853">
    <property type="term" value="F:isomerase activity"/>
    <property type="evidence" value="ECO:0007669"/>
    <property type="project" value="UniProtKB-KW"/>
</dbReference>
<dbReference type="CDD" id="cd03023">
    <property type="entry name" value="DsbA_Com1_like"/>
    <property type="match status" value="1"/>
</dbReference>